<feature type="signal peptide" evidence="3">
    <location>
        <begin position="1"/>
        <end position="21"/>
    </location>
</feature>
<evidence type="ECO:0000256" key="2">
    <source>
        <dbReference type="ARBA" id="ARBA00009477"/>
    </source>
</evidence>
<reference evidence="8" key="1">
    <citation type="submission" date="2018-08" db="EMBL/GenBank/DDBJ databases">
        <authorList>
            <person name="Kim S.-J."/>
            <person name="Jung G.-Y."/>
        </authorList>
    </citation>
    <scope>NUCLEOTIDE SEQUENCE [LARGE SCALE GENOMIC DNA]</scope>
    <source>
        <strain evidence="8">GY_H</strain>
    </source>
</reference>
<accession>A0A371B0G9</accession>
<dbReference type="Gene3D" id="2.40.420.20">
    <property type="match status" value="1"/>
</dbReference>
<dbReference type="GO" id="GO:1990281">
    <property type="term" value="C:efflux pump complex"/>
    <property type="evidence" value="ECO:0007669"/>
    <property type="project" value="TreeGrafter"/>
</dbReference>
<dbReference type="Pfam" id="PF25917">
    <property type="entry name" value="BSH_RND"/>
    <property type="match status" value="1"/>
</dbReference>
<dbReference type="OrthoDB" id="9783047at2"/>
<dbReference type="Gene3D" id="2.40.50.100">
    <property type="match status" value="1"/>
</dbReference>
<dbReference type="NCBIfam" id="TIGR01730">
    <property type="entry name" value="RND_mfp"/>
    <property type="match status" value="1"/>
</dbReference>
<evidence type="ECO:0000256" key="3">
    <source>
        <dbReference type="SAM" id="SignalP"/>
    </source>
</evidence>
<dbReference type="RefSeq" id="WP_115518584.1">
    <property type="nucleotide sequence ID" value="NZ_QRGO01000003.1"/>
</dbReference>
<dbReference type="InterPro" id="IPR006143">
    <property type="entry name" value="RND_pump_MFP"/>
</dbReference>
<protein>
    <submittedName>
        <fullName evidence="7">Efflux RND transporter periplasmic adaptor subunit</fullName>
    </submittedName>
</protein>
<comment type="subcellular location">
    <subcellularLocation>
        <location evidence="1">Cell membrane</location>
    </subcellularLocation>
</comment>
<dbReference type="Gene3D" id="1.10.287.470">
    <property type="entry name" value="Helix hairpin bin"/>
    <property type="match status" value="1"/>
</dbReference>
<feature type="domain" description="Multidrug resistance protein MdtA-like beta-barrel" evidence="5">
    <location>
        <begin position="216"/>
        <end position="296"/>
    </location>
</feature>
<name>A0A371B0G9_9BRAD</name>
<feature type="domain" description="YknX-like C-terminal permuted SH3-like" evidence="6">
    <location>
        <begin position="302"/>
        <end position="369"/>
    </location>
</feature>
<sequence length="384" mass="40382">MKSRKLLVLVLVLAVAGAAYFARGYFAGGPVAVRAQGGTERVVPVEVAKIERKKVPVNLDALGTVTPIASVSLKARLETTITAVHFRDGAHVDKGDLLYTLDCRQIEADMKRVQAVIDGAQASFEQAQRDVSRYSDLVDRNATPIVTLNNAQTAVNVSKATAESNRAQLENLRVQLGFCSIKAPIAGRISMANVKVGNFVRPADTAPMATIIQTAPIYVSFPVPQKNLPAIREAIAAETATVQAGIPGDAKRAEGAVTMIENSVDAATGTAMIRATMPNKDELLWPGTLVNARMTLRVEDAVTAPASAVSVSQTGNFVFVIEDGKAKVQPVVVERQTGDDAIISSGLKGDETVVTDGQAFLSNGTRVRVQSGGRPAAGGKPAGT</sequence>
<dbReference type="AlphaFoldDB" id="A0A371B0G9"/>
<evidence type="ECO:0000259" key="6">
    <source>
        <dbReference type="Pfam" id="PF25989"/>
    </source>
</evidence>
<dbReference type="Proteomes" id="UP000263993">
    <property type="component" value="Unassembled WGS sequence"/>
</dbReference>
<comment type="caution">
    <text evidence="7">The sequence shown here is derived from an EMBL/GenBank/DDBJ whole genome shotgun (WGS) entry which is preliminary data.</text>
</comment>
<evidence type="ECO:0000259" key="5">
    <source>
        <dbReference type="Pfam" id="PF25944"/>
    </source>
</evidence>
<evidence type="ECO:0000256" key="1">
    <source>
        <dbReference type="ARBA" id="ARBA00004236"/>
    </source>
</evidence>
<dbReference type="PANTHER" id="PTHR30469">
    <property type="entry name" value="MULTIDRUG RESISTANCE PROTEIN MDTA"/>
    <property type="match status" value="1"/>
</dbReference>
<dbReference type="InterPro" id="IPR058637">
    <property type="entry name" value="YknX-like_C"/>
</dbReference>
<dbReference type="GO" id="GO:0015562">
    <property type="term" value="F:efflux transmembrane transporter activity"/>
    <property type="evidence" value="ECO:0007669"/>
    <property type="project" value="TreeGrafter"/>
</dbReference>
<gene>
    <name evidence="7" type="ORF">DXH78_17640</name>
</gene>
<dbReference type="InterPro" id="IPR058625">
    <property type="entry name" value="MdtA-like_BSH"/>
</dbReference>
<feature type="chain" id="PRO_5016745206" evidence="3">
    <location>
        <begin position="22"/>
        <end position="384"/>
    </location>
</feature>
<dbReference type="InterPro" id="IPR058626">
    <property type="entry name" value="MdtA-like_b-barrel"/>
</dbReference>
<evidence type="ECO:0000259" key="4">
    <source>
        <dbReference type="Pfam" id="PF25917"/>
    </source>
</evidence>
<dbReference type="Gene3D" id="2.40.30.170">
    <property type="match status" value="1"/>
</dbReference>
<keyword evidence="8" id="KW-1185">Reference proteome</keyword>
<dbReference type="PANTHER" id="PTHR30469:SF36">
    <property type="entry name" value="BLL3903 PROTEIN"/>
    <property type="match status" value="1"/>
</dbReference>
<dbReference type="SUPFAM" id="SSF111369">
    <property type="entry name" value="HlyD-like secretion proteins"/>
    <property type="match status" value="1"/>
</dbReference>
<dbReference type="EMBL" id="QRGO01000003">
    <property type="protein sequence ID" value="RDV01066.1"/>
    <property type="molecule type" value="Genomic_DNA"/>
</dbReference>
<evidence type="ECO:0000313" key="8">
    <source>
        <dbReference type="Proteomes" id="UP000263993"/>
    </source>
</evidence>
<comment type="similarity">
    <text evidence="2">Belongs to the membrane fusion protein (MFP) (TC 8.A.1) family.</text>
</comment>
<dbReference type="Pfam" id="PF25989">
    <property type="entry name" value="YknX_C"/>
    <property type="match status" value="1"/>
</dbReference>
<proteinExistence type="inferred from homology"/>
<feature type="domain" description="Multidrug resistance protein MdtA-like barrel-sandwich hybrid" evidence="4">
    <location>
        <begin position="71"/>
        <end position="211"/>
    </location>
</feature>
<dbReference type="Pfam" id="PF25944">
    <property type="entry name" value="Beta-barrel_RND"/>
    <property type="match status" value="1"/>
</dbReference>
<evidence type="ECO:0000313" key="7">
    <source>
        <dbReference type="EMBL" id="RDV01066.1"/>
    </source>
</evidence>
<keyword evidence="3" id="KW-0732">Signal</keyword>
<organism evidence="7 8">
    <name type="scientific">Undibacter mobilis</name>
    <dbReference type="NCBI Taxonomy" id="2292256"/>
    <lineage>
        <taxon>Bacteria</taxon>
        <taxon>Pseudomonadati</taxon>
        <taxon>Pseudomonadota</taxon>
        <taxon>Alphaproteobacteria</taxon>
        <taxon>Hyphomicrobiales</taxon>
        <taxon>Nitrobacteraceae</taxon>
        <taxon>Undibacter</taxon>
    </lineage>
</organism>